<proteinExistence type="predicted"/>
<organism evidence="2 3">
    <name type="scientific">Lasiosphaeris hirsuta</name>
    <dbReference type="NCBI Taxonomy" id="260670"/>
    <lineage>
        <taxon>Eukaryota</taxon>
        <taxon>Fungi</taxon>
        <taxon>Dikarya</taxon>
        <taxon>Ascomycota</taxon>
        <taxon>Pezizomycotina</taxon>
        <taxon>Sordariomycetes</taxon>
        <taxon>Sordariomycetidae</taxon>
        <taxon>Sordariales</taxon>
        <taxon>Lasiosphaeriaceae</taxon>
        <taxon>Lasiosphaeris</taxon>
    </lineage>
</organism>
<protein>
    <submittedName>
        <fullName evidence="2">Heterokaryon incompatibility protein-domain-containing protein</fullName>
    </submittedName>
</protein>
<evidence type="ECO:0000313" key="2">
    <source>
        <dbReference type="EMBL" id="KAK0715467.1"/>
    </source>
</evidence>
<dbReference type="InterPro" id="IPR010730">
    <property type="entry name" value="HET"/>
</dbReference>
<dbReference type="EMBL" id="JAUKUA010000004">
    <property type="protein sequence ID" value="KAK0715467.1"/>
    <property type="molecule type" value="Genomic_DNA"/>
</dbReference>
<dbReference type="Pfam" id="PF06985">
    <property type="entry name" value="HET"/>
    <property type="match status" value="1"/>
</dbReference>
<dbReference type="Proteomes" id="UP001172102">
    <property type="component" value="Unassembled WGS sequence"/>
</dbReference>
<accession>A0AA40AGN2</accession>
<dbReference type="InterPro" id="IPR052895">
    <property type="entry name" value="HetReg/Transcr_Mod"/>
</dbReference>
<evidence type="ECO:0000259" key="1">
    <source>
        <dbReference type="Pfam" id="PF06985"/>
    </source>
</evidence>
<gene>
    <name evidence="2" type="ORF">B0H67DRAFT_553985</name>
</gene>
<evidence type="ECO:0000313" key="3">
    <source>
        <dbReference type="Proteomes" id="UP001172102"/>
    </source>
</evidence>
<sequence length="688" mass="77645">MLLELVTVPIIKTSEPGCRYTALSYMWGTGSKVRDATVDGQAIEMTENLYLALREISSSRLGKESIFGSSRSRAETEVLRELVQQLRQEPRGPQGGSQHRTQTAPGTYLWVDALCINQADVSERNQQVSIMGQIYSNALRVISWLGVDDKARHGIKAVQILGQHVLDNPDDTNSVAWLAGHPRACKKDYNPQADVDDVFKSGSRFWDSLHNLNHIRYWRRIWIIQELVLAKEVWFLARGIALKDEVLWAYLDWRQVLYRMEERPKPDRIHPDIWSRIKSGGFPQDGHIGNIKGLLDVHTHRQKVQRQGSDPSFADFSDKVHPVLKFAASNCTDPRDKIYGLLGIMNDEEIPVPDYSLPIRDVYTDFFKRYVNRSQCLNMFLGRAGIDCLRRELEDDLGLPSWIPDLHRIATLEEYPENKTVHLIARPLRDGAGGADEPQVSVQGHSLMAMGAFVDIVSFVYPQSGLEQTDTILATLPPHTEAVLGVPRLQALCKLIVFAVTFPMNNEQALDPDNWVQNVPLFLLAIVRASCPYELTPEIWTQFGPSLLFAKTGIRSDPHNFNRDLQEKILGDIPMPFDWRGRSATALIHDEAVRRTDKLDVHLFEEVSEAYLHGSFRPFHTNQGHIGLGPYRAQSGDRLAVIVGYVFPVVLRPVGVEGKWSLVGACIVAGIMNGEALRDNVLERIEIC</sequence>
<name>A0AA40AGN2_9PEZI</name>
<dbReference type="AlphaFoldDB" id="A0AA40AGN2"/>
<dbReference type="Pfam" id="PF26639">
    <property type="entry name" value="Het-6_barrel"/>
    <property type="match status" value="1"/>
</dbReference>
<comment type="caution">
    <text evidence="2">The sequence shown here is derived from an EMBL/GenBank/DDBJ whole genome shotgun (WGS) entry which is preliminary data.</text>
</comment>
<dbReference type="PANTHER" id="PTHR24148:SF73">
    <property type="entry name" value="HET DOMAIN PROTEIN (AFU_ORTHOLOGUE AFUA_8G01020)"/>
    <property type="match status" value="1"/>
</dbReference>
<feature type="domain" description="Heterokaryon incompatibility" evidence="1">
    <location>
        <begin position="105"/>
        <end position="226"/>
    </location>
</feature>
<dbReference type="PANTHER" id="PTHR24148">
    <property type="entry name" value="ANKYRIN REPEAT DOMAIN-CONTAINING PROTEIN 39 HOMOLOG-RELATED"/>
    <property type="match status" value="1"/>
</dbReference>
<reference evidence="2" key="1">
    <citation type="submission" date="2023-06" db="EMBL/GenBank/DDBJ databases">
        <title>Genome-scale phylogeny and comparative genomics of the fungal order Sordariales.</title>
        <authorList>
            <consortium name="Lawrence Berkeley National Laboratory"/>
            <person name="Hensen N."/>
            <person name="Bonometti L."/>
            <person name="Westerberg I."/>
            <person name="Brannstrom I.O."/>
            <person name="Guillou S."/>
            <person name="Cros-Aarteil S."/>
            <person name="Calhoun S."/>
            <person name="Haridas S."/>
            <person name="Kuo A."/>
            <person name="Mondo S."/>
            <person name="Pangilinan J."/>
            <person name="Riley R."/>
            <person name="Labutti K."/>
            <person name="Andreopoulos B."/>
            <person name="Lipzen A."/>
            <person name="Chen C."/>
            <person name="Yanf M."/>
            <person name="Daum C."/>
            <person name="Ng V."/>
            <person name="Clum A."/>
            <person name="Steindorff A."/>
            <person name="Ohm R."/>
            <person name="Martin F."/>
            <person name="Silar P."/>
            <person name="Natvig D."/>
            <person name="Lalanne C."/>
            <person name="Gautier V."/>
            <person name="Ament-Velasquez S.L."/>
            <person name="Kruys A."/>
            <person name="Hutchinson M.I."/>
            <person name="Powell A.J."/>
            <person name="Barry K."/>
            <person name="Miller A.N."/>
            <person name="Grigoriev I.V."/>
            <person name="Debuchy R."/>
            <person name="Gladieux P."/>
            <person name="Thoren M.H."/>
            <person name="Johannesson H."/>
        </authorList>
    </citation>
    <scope>NUCLEOTIDE SEQUENCE</scope>
    <source>
        <strain evidence="2">SMH4607-1</strain>
    </source>
</reference>
<keyword evidence="3" id="KW-1185">Reference proteome</keyword>